<organism evidence="6 7">
    <name type="scientific">Kiloniella litopenaei</name>
    <dbReference type="NCBI Taxonomy" id="1549748"/>
    <lineage>
        <taxon>Bacteria</taxon>
        <taxon>Pseudomonadati</taxon>
        <taxon>Pseudomonadota</taxon>
        <taxon>Alphaproteobacteria</taxon>
        <taxon>Rhodospirillales</taxon>
        <taxon>Kiloniellaceae</taxon>
        <taxon>Kiloniella</taxon>
    </lineage>
</organism>
<dbReference type="GO" id="GO:0043565">
    <property type="term" value="F:sequence-specific DNA binding"/>
    <property type="evidence" value="ECO:0007669"/>
    <property type="project" value="InterPro"/>
</dbReference>
<dbReference type="InterPro" id="IPR037923">
    <property type="entry name" value="HTH-like"/>
</dbReference>
<dbReference type="SMART" id="SM00342">
    <property type="entry name" value="HTH_ARAC"/>
    <property type="match status" value="1"/>
</dbReference>
<evidence type="ECO:0000256" key="3">
    <source>
        <dbReference type="ARBA" id="ARBA00023159"/>
    </source>
</evidence>
<dbReference type="AlphaFoldDB" id="A0A0M2R815"/>
<dbReference type="PATRIC" id="fig|1549748.8.peg.1593"/>
<evidence type="ECO:0000259" key="5">
    <source>
        <dbReference type="PROSITE" id="PS01124"/>
    </source>
</evidence>
<dbReference type="InterPro" id="IPR050204">
    <property type="entry name" value="AraC_XylS_family_regulators"/>
</dbReference>
<dbReference type="SUPFAM" id="SSF51215">
    <property type="entry name" value="Regulatory protein AraC"/>
    <property type="match status" value="1"/>
</dbReference>
<dbReference type="Gene3D" id="1.10.10.60">
    <property type="entry name" value="Homeodomain-like"/>
    <property type="match status" value="2"/>
</dbReference>
<protein>
    <recommendedName>
        <fullName evidence="5">HTH araC/xylS-type domain-containing protein</fullName>
    </recommendedName>
</protein>
<reference evidence="6 7" key="1">
    <citation type="submission" date="2015-03" db="EMBL/GenBank/DDBJ databases">
        <title>Genome sequence of Kiloniella sp. P1-1, isolated from the gut microflora of Pacific white shrimp, Penaeus vannamei.</title>
        <authorList>
            <person name="Shao Z."/>
            <person name="Wang L."/>
            <person name="Li X."/>
        </authorList>
    </citation>
    <scope>NUCLEOTIDE SEQUENCE [LARGE SCALE GENOMIC DNA]</scope>
    <source>
        <strain evidence="6 7">P1-1</strain>
    </source>
</reference>
<comment type="caution">
    <text evidence="6">The sequence shown here is derived from an EMBL/GenBank/DDBJ whole genome shotgun (WGS) entry which is preliminary data.</text>
</comment>
<dbReference type="EMBL" id="LANI01000021">
    <property type="protein sequence ID" value="KKJ76150.1"/>
    <property type="molecule type" value="Genomic_DNA"/>
</dbReference>
<keyword evidence="2" id="KW-0238">DNA-binding</keyword>
<keyword evidence="4" id="KW-0804">Transcription</keyword>
<dbReference type="PROSITE" id="PS00041">
    <property type="entry name" value="HTH_ARAC_FAMILY_1"/>
    <property type="match status" value="1"/>
</dbReference>
<keyword evidence="1" id="KW-0805">Transcription regulation</keyword>
<keyword evidence="3" id="KW-0010">Activator</keyword>
<evidence type="ECO:0000313" key="7">
    <source>
        <dbReference type="Proteomes" id="UP000034491"/>
    </source>
</evidence>
<evidence type="ECO:0000256" key="2">
    <source>
        <dbReference type="ARBA" id="ARBA00023125"/>
    </source>
</evidence>
<dbReference type="InterPro" id="IPR018062">
    <property type="entry name" value="HTH_AraC-typ_CS"/>
</dbReference>
<accession>A0A0M2R815</accession>
<feature type="domain" description="HTH araC/xylS-type" evidence="5">
    <location>
        <begin position="193"/>
        <end position="291"/>
    </location>
</feature>
<dbReference type="Pfam" id="PF12833">
    <property type="entry name" value="HTH_18"/>
    <property type="match status" value="1"/>
</dbReference>
<dbReference type="Proteomes" id="UP000034491">
    <property type="component" value="Unassembled WGS sequence"/>
</dbReference>
<dbReference type="PANTHER" id="PTHR46796:SF6">
    <property type="entry name" value="ARAC SUBFAMILY"/>
    <property type="match status" value="1"/>
</dbReference>
<dbReference type="PROSITE" id="PS01124">
    <property type="entry name" value="HTH_ARAC_FAMILY_2"/>
    <property type="match status" value="1"/>
</dbReference>
<dbReference type="RefSeq" id="WP_046508440.1">
    <property type="nucleotide sequence ID" value="NZ_LANI01000021.1"/>
</dbReference>
<proteinExistence type="predicted"/>
<dbReference type="PANTHER" id="PTHR46796">
    <property type="entry name" value="HTH-TYPE TRANSCRIPTIONAL ACTIVATOR RHAS-RELATED"/>
    <property type="match status" value="1"/>
</dbReference>
<gene>
    <name evidence="6" type="ORF">WH95_14250</name>
</gene>
<dbReference type="InterPro" id="IPR009057">
    <property type="entry name" value="Homeodomain-like_sf"/>
</dbReference>
<evidence type="ECO:0000313" key="6">
    <source>
        <dbReference type="EMBL" id="KKJ76150.1"/>
    </source>
</evidence>
<dbReference type="InterPro" id="IPR018060">
    <property type="entry name" value="HTH_AraC"/>
</dbReference>
<sequence length="292" mass="32992">MMRPEELYIYKTLKEVGAQSSQTLDVGSGLSLSAWHNDGGYAVYEKASHHTLSYYLQGGKGTRRHNGERSLGKGHPGAVCIMPAGVRSEWSIEAPFRFMHLYFDQAEFDRIALESYDIDPNLVELEDITFQSDPVIEQLFRQVILPLDWQNPADKMSLSHAGQLLIQHLFRHYSNKNVEPTLARGGLSPFVTKRVKDYIEEALDQGLVIEDLAAVAELSPFHFTRMFQLTMGLSPHQYVLSRRVQRAKDLLGDTYNTLGAIALQCGFSSQSHLTTRFRRATGLTPSKFRQLS</sequence>
<dbReference type="STRING" id="1549748.WH95_14250"/>
<keyword evidence="7" id="KW-1185">Reference proteome</keyword>
<dbReference type="GO" id="GO:0003700">
    <property type="term" value="F:DNA-binding transcription factor activity"/>
    <property type="evidence" value="ECO:0007669"/>
    <property type="project" value="InterPro"/>
</dbReference>
<dbReference type="OrthoDB" id="9806208at2"/>
<name>A0A0M2R815_9PROT</name>
<evidence type="ECO:0000256" key="1">
    <source>
        <dbReference type="ARBA" id="ARBA00023015"/>
    </source>
</evidence>
<evidence type="ECO:0000256" key="4">
    <source>
        <dbReference type="ARBA" id="ARBA00023163"/>
    </source>
</evidence>
<dbReference type="SUPFAM" id="SSF46689">
    <property type="entry name" value="Homeodomain-like"/>
    <property type="match status" value="2"/>
</dbReference>